<keyword evidence="8" id="KW-1185">Reference proteome</keyword>
<dbReference type="Pfam" id="PF00717">
    <property type="entry name" value="Peptidase_S24"/>
    <property type="match status" value="1"/>
</dbReference>
<name>A0ABP8H263_9BACT</name>
<dbReference type="CDD" id="cd06529">
    <property type="entry name" value="S24_LexA-like"/>
    <property type="match status" value="1"/>
</dbReference>
<sequence>MVPNLKEIRQLYNLTQEEFAQALGITRELVNKMEKGKCGVSKATRILLQQFQEARKSEDFSLPAVSDVQIFGAPRPRAAQPYYLERRETKGQHAPTEVPLVGIKAQAGYIRGFEQTDYLDTLEKYSLPPGVNPTGALWSYFEVDGESMEPTLYAGDLLLASMLPQEDWADVKNFCVYVLLTGTQLMVKRVYRKSAAEWVLISDNEEAYPQVVLPVSELKQVWTFRRHIRSRVPQPREFKITA</sequence>
<dbReference type="SUPFAM" id="SSF51306">
    <property type="entry name" value="LexA/Signal peptidase"/>
    <property type="match status" value="1"/>
</dbReference>
<keyword evidence="5" id="KW-0804">Transcription</keyword>
<evidence type="ECO:0000256" key="2">
    <source>
        <dbReference type="ARBA" id="ARBA00022801"/>
    </source>
</evidence>
<dbReference type="PROSITE" id="PS00501">
    <property type="entry name" value="SPASE_I_1"/>
    <property type="match status" value="1"/>
</dbReference>
<dbReference type="Gene3D" id="1.10.260.40">
    <property type="entry name" value="lambda repressor-like DNA-binding domains"/>
    <property type="match status" value="1"/>
</dbReference>
<dbReference type="RefSeq" id="WP_345256217.1">
    <property type="nucleotide sequence ID" value="NZ_BAABGY010000007.1"/>
</dbReference>
<evidence type="ECO:0000259" key="6">
    <source>
        <dbReference type="PROSITE" id="PS50943"/>
    </source>
</evidence>
<keyword evidence="3" id="KW-0805">Transcription regulation</keyword>
<dbReference type="Pfam" id="PF01381">
    <property type="entry name" value="HTH_3"/>
    <property type="match status" value="1"/>
</dbReference>
<dbReference type="Gene3D" id="2.10.109.10">
    <property type="entry name" value="Umud Fragment, subunit A"/>
    <property type="match status" value="1"/>
</dbReference>
<accession>A0ABP8H263</accession>
<dbReference type="PANTHER" id="PTHR40661">
    <property type="match status" value="1"/>
</dbReference>
<evidence type="ECO:0000256" key="1">
    <source>
        <dbReference type="ARBA" id="ARBA00022670"/>
    </source>
</evidence>
<organism evidence="7 8">
    <name type="scientific">Flaviaesturariibacter amylovorans</name>
    <dbReference type="NCBI Taxonomy" id="1084520"/>
    <lineage>
        <taxon>Bacteria</taxon>
        <taxon>Pseudomonadati</taxon>
        <taxon>Bacteroidota</taxon>
        <taxon>Chitinophagia</taxon>
        <taxon>Chitinophagales</taxon>
        <taxon>Chitinophagaceae</taxon>
        <taxon>Flaviaestuariibacter</taxon>
    </lineage>
</organism>
<dbReference type="EMBL" id="BAABGY010000007">
    <property type="protein sequence ID" value="GAA4333271.1"/>
    <property type="molecule type" value="Genomic_DNA"/>
</dbReference>
<comment type="caution">
    <text evidence="7">The sequence shown here is derived from an EMBL/GenBank/DDBJ whole genome shotgun (WGS) entry which is preliminary data.</text>
</comment>
<evidence type="ECO:0000256" key="3">
    <source>
        <dbReference type="ARBA" id="ARBA00023015"/>
    </source>
</evidence>
<feature type="domain" description="HTH cro/C1-type" evidence="6">
    <location>
        <begin position="5"/>
        <end position="37"/>
    </location>
</feature>
<dbReference type="PANTHER" id="PTHR40661:SF3">
    <property type="entry name" value="FELS-1 PROPHAGE TRANSCRIPTIONAL REGULATOR"/>
    <property type="match status" value="1"/>
</dbReference>
<dbReference type="PROSITE" id="PS50943">
    <property type="entry name" value="HTH_CROC1"/>
    <property type="match status" value="1"/>
</dbReference>
<dbReference type="InterPro" id="IPR036286">
    <property type="entry name" value="LexA/Signal_pep-like_sf"/>
</dbReference>
<evidence type="ECO:0000313" key="8">
    <source>
        <dbReference type="Proteomes" id="UP001501725"/>
    </source>
</evidence>
<dbReference type="Proteomes" id="UP001501725">
    <property type="component" value="Unassembled WGS sequence"/>
</dbReference>
<dbReference type="SMART" id="SM00530">
    <property type="entry name" value="HTH_XRE"/>
    <property type="match status" value="1"/>
</dbReference>
<dbReference type="SUPFAM" id="SSF47413">
    <property type="entry name" value="lambda repressor-like DNA-binding domains"/>
    <property type="match status" value="1"/>
</dbReference>
<keyword evidence="1" id="KW-0645">Protease</keyword>
<reference evidence="8" key="1">
    <citation type="journal article" date="2019" name="Int. J. Syst. Evol. Microbiol.">
        <title>The Global Catalogue of Microorganisms (GCM) 10K type strain sequencing project: providing services to taxonomists for standard genome sequencing and annotation.</title>
        <authorList>
            <consortium name="The Broad Institute Genomics Platform"/>
            <consortium name="The Broad Institute Genome Sequencing Center for Infectious Disease"/>
            <person name="Wu L."/>
            <person name="Ma J."/>
        </authorList>
    </citation>
    <scope>NUCLEOTIDE SEQUENCE [LARGE SCALE GENOMIC DNA]</scope>
    <source>
        <strain evidence="8">JCM 17919</strain>
    </source>
</reference>
<dbReference type="InterPro" id="IPR019756">
    <property type="entry name" value="Pept_S26A_signal_pept_1_Ser-AS"/>
</dbReference>
<keyword evidence="2" id="KW-0378">Hydrolase</keyword>
<evidence type="ECO:0000313" key="7">
    <source>
        <dbReference type="EMBL" id="GAA4333271.1"/>
    </source>
</evidence>
<proteinExistence type="predicted"/>
<keyword evidence="4" id="KW-0238">DNA-binding</keyword>
<protein>
    <recommendedName>
        <fullName evidence="6">HTH cro/C1-type domain-containing protein</fullName>
    </recommendedName>
</protein>
<dbReference type="InterPro" id="IPR039418">
    <property type="entry name" value="LexA-like"/>
</dbReference>
<dbReference type="InterPro" id="IPR001387">
    <property type="entry name" value="Cro/C1-type_HTH"/>
</dbReference>
<dbReference type="InterPro" id="IPR010982">
    <property type="entry name" value="Lambda_DNA-bd_dom_sf"/>
</dbReference>
<gene>
    <name evidence="7" type="ORF">GCM10023184_26340</name>
</gene>
<evidence type="ECO:0000256" key="4">
    <source>
        <dbReference type="ARBA" id="ARBA00023125"/>
    </source>
</evidence>
<dbReference type="InterPro" id="IPR015927">
    <property type="entry name" value="Peptidase_S24_S26A/B/C"/>
</dbReference>
<dbReference type="CDD" id="cd00093">
    <property type="entry name" value="HTH_XRE"/>
    <property type="match status" value="1"/>
</dbReference>
<evidence type="ECO:0000256" key="5">
    <source>
        <dbReference type="ARBA" id="ARBA00023163"/>
    </source>
</evidence>